<dbReference type="InterPro" id="IPR002048">
    <property type="entry name" value="EF_hand_dom"/>
</dbReference>
<reference evidence="3 4" key="1">
    <citation type="journal article" date="2014" name="Antonie Van Leeuwenhoek">
        <title>Hyphomonas beringensis sp. nov. and Hyphomonas chukchiensis sp. nov., isolated from surface seawater of the Bering Sea and Chukchi Sea.</title>
        <authorList>
            <person name="Li C."/>
            <person name="Lai Q."/>
            <person name="Li G."/>
            <person name="Dong C."/>
            <person name="Wang J."/>
            <person name="Liao Y."/>
            <person name="Shao Z."/>
        </authorList>
    </citation>
    <scope>NUCLEOTIDE SEQUENCE [LARGE SCALE GENOMIC DNA]</scope>
    <source>
        <strain evidence="3 4">SCH89</strain>
    </source>
</reference>
<evidence type="ECO:0000313" key="3">
    <source>
        <dbReference type="EMBL" id="KDA04266.1"/>
    </source>
</evidence>
<evidence type="ECO:0000256" key="1">
    <source>
        <dbReference type="SAM" id="SignalP"/>
    </source>
</evidence>
<accession>A0A059GBR8</accession>
<dbReference type="GO" id="GO:0005509">
    <property type="term" value="F:calcium ion binding"/>
    <property type="evidence" value="ECO:0007669"/>
    <property type="project" value="InterPro"/>
</dbReference>
<feature type="chain" id="PRO_5001578148" description="EF-hand domain-containing protein" evidence="1">
    <location>
        <begin position="22"/>
        <end position="103"/>
    </location>
</feature>
<keyword evidence="4" id="KW-1185">Reference proteome</keyword>
<dbReference type="PROSITE" id="PS00018">
    <property type="entry name" value="EF_HAND_1"/>
    <property type="match status" value="1"/>
</dbReference>
<keyword evidence="1" id="KW-0732">Signal</keyword>
<dbReference type="InterPro" id="IPR018247">
    <property type="entry name" value="EF_Hand_1_Ca_BS"/>
</dbReference>
<comment type="caution">
    <text evidence="3">The sequence shown here is derived from an EMBL/GenBank/DDBJ whole genome shotgun (WGS) entry which is preliminary data.</text>
</comment>
<name>A0A059GBR8_9PROT</name>
<dbReference type="SUPFAM" id="SSF47473">
    <property type="entry name" value="EF-hand"/>
    <property type="match status" value="1"/>
</dbReference>
<dbReference type="AlphaFoldDB" id="A0A059GBR8"/>
<organism evidence="3 4">
    <name type="scientific">Hyphomonas oceanitis SCH89</name>
    <dbReference type="NCBI Taxonomy" id="1280953"/>
    <lineage>
        <taxon>Bacteria</taxon>
        <taxon>Pseudomonadati</taxon>
        <taxon>Pseudomonadota</taxon>
        <taxon>Alphaproteobacteria</taxon>
        <taxon>Hyphomonadales</taxon>
        <taxon>Hyphomonadaceae</taxon>
        <taxon>Hyphomonas</taxon>
    </lineage>
</organism>
<proteinExistence type="predicted"/>
<gene>
    <name evidence="3" type="ORF">HOC_00235</name>
</gene>
<dbReference type="RefSeq" id="WP_035534594.1">
    <property type="nucleotide sequence ID" value="NZ_ARYL01000001.1"/>
</dbReference>
<dbReference type="PATRIC" id="fig|1280953.3.peg.45"/>
<dbReference type="PROSITE" id="PS50222">
    <property type="entry name" value="EF_HAND_2"/>
    <property type="match status" value="1"/>
</dbReference>
<dbReference type="OrthoDB" id="7619737at2"/>
<dbReference type="Proteomes" id="UP000024942">
    <property type="component" value="Unassembled WGS sequence"/>
</dbReference>
<evidence type="ECO:0000313" key="4">
    <source>
        <dbReference type="Proteomes" id="UP000024942"/>
    </source>
</evidence>
<dbReference type="InterPro" id="IPR011992">
    <property type="entry name" value="EF-hand-dom_pair"/>
</dbReference>
<feature type="domain" description="EF-hand" evidence="2">
    <location>
        <begin position="53"/>
        <end position="88"/>
    </location>
</feature>
<feature type="signal peptide" evidence="1">
    <location>
        <begin position="1"/>
        <end position="21"/>
    </location>
</feature>
<protein>
    <recommendedName>
        <fullName evidence="2">EF-hand domain-containing protein</fullName>
    </recommendedName>
</protein>
<dbReference type="EMBL" id="ARYL01000001">
    <property type="protein sequence ID" value="KDA04266.1"/>
    <property type="molecule type" value="Genomic_DNA"/>
</dbReference>
<sequence length="103" mass="11363">MVRRANFLLAAAMMTALIGHADQLPDFSLFDVDDDGLISEDEYVSQQTGSRKASESEAIAKFTRLDLDQNHTVSEEELLRAVQAWRGETDETSVSATDLANSQ</sequence>
<dbReference type="STRING" id="1280953.HOC_00235"/>
<dbReference type="eggNOG" id="ENOG5032IF7">
    <property type="taxonomic scope" value="Bacteria"/>
</dbReference>
<evidence type="ECO:0000259" key="2">
    <source>
        <dbReference type="PROSITE" id="PS50222"/>
    </source>
</evidence>
<dbReference type="Gene3D" id="1.10.238.10">
    <property type="entry name" value="EF-hand"/>
    <property type="match status" value="1"/>
</dbReference>